<dbReference type="EMBL" id="MT141669">
    <property type="protein sequence ID" value="QJA69007.1"/>
    <property type="molecule type" value="Genomic_DNA"/>
</dbReference>
<proteinExistence type="predicted"/>
<name>A0A6M3JJI8_9ZZZZ</name>
<dbReference type="AlphaFoldDB" id="A0A6M3JJI8"/>
<accession>A0A6M3JJI8</accession>
<organism evidence="1">
    <name type="scientific">viral metagenome</name>
    <dbReference type="NCBI Taxonomy" id="1070528"/>
    <lineage>
        <taxon>unclassified sequences</taxon>
        <taxon>metagenomes</taxon>
        <taxon>organismal metagenomes</taxon>
    </lineage>
</organism>
<gene>
    <name evidence="1" type="ORF">MM415A05217_0004</name>
</gene>
<protein>
    <submittedName>
        <fullName evidence="1">Uncharacterized protein</fullName>
    </submittedName>
</protein>
<sequence length="67" mass="7625">MWPFNKKVPTDTLCQSGVLFHDDEHHSWGQWKIVSGTSYSIFRKEGTPMTGQMRTCVVCGYGEVESL</sequence>
<reference evidence="1" key="1">
    <citation type="submission" date="2020-03" db="EMBL/GenBank/DDBJ databases">
        <title>The deep terrestrial virosphere.</title>
        <authorList>
            <person name="Holmfeldt K."/>
            <person name="Nilsson E."/>
            <person name="Simone D."/>
            <person name="Lopez-Fernandez M."/>
            <person name="Wu X."/>
            <person name="de Brujin I."/>
            <person name="Lundin D."/>
            <person name="Andersson A."/>
            <person name="Bertilsson S."/>
            <person name="Dopson M."/>
        </authorList>
    </citation>
    <scope>NUCLEOTIDE SEQUENCE</scope>
    <source>
        <strain evidence="1">MM415A05217</strain>
    </source>
</reference>
<evidence type="ECO:0000313" key="1">
    <source>
        <dbReference type="EMBL" id="QJA69007.1"/>
    </source>
</evidence>